<dbReference type="GeneID" id="70177796"/>
<accession>A0A9P8Y535</accession>
<reference evidence="1" key="1">
    <citation type="journal article" date="2021" name="Nat. Commun.">
        <title>Genetic determinants of endophytism in the Arabidopsis root mycobiome.</title>
        <authorList>
            <person name="Mesny F."/>
            <person name="Miyauchi S."/>
            <person name="Thiergart T."/>
            <person name="Pickel B."/>
            <person name="Atanasova L."/>
            <person name="Karlsson M."/>
            <person name="Huettel B."/>
            <person name="Barry K.W."/>
            <person name="Haridas S."/>
            <person name="Chen C."/>
            <person name="Bauer D."/>
            <person name="Andreopoulos W."/>
            <person name="Pangilinan J."/>
            <person name="LaButti K."/>
            <person name="Riley R."/>
            <person name="Lipzen A."/>
            <person name="Clum A."/>
            <person name="Drula E."/>
            <person name="Henrissat B."/>
            <person name="Kohler A."/>
            <person name="Grigoriev I.V."/>
            <person name="Martin F.M."/>
            <person name="Hacquard S."/>
        </authorList>
    </citation>
    <scope>NUCLEOTIDE SEQUENCE</scope>
    <source>
        <strain evidence="1">MPI-CAGE-CH-0230</strain>
    </source>
</reference>
<dbReference type="EMBL" id="JAGTJQ010000006">
    <property type="protein sequence ID" value="KAH7029524.1"/>
    <property type="molecule type" value="Genomic_DNA"/>
</dbReference>
<evidence type="ECO:0000313" key="2">
    <source>
        <dbReference type="Proteomes" id="UP000756346"/>
    </source>
</evidence>
<gene>
    <name evidence="1" type="ORF">B0I36DRAFT_133486</name>
</gene>
<comment type="caution">
    <text evidence="1">The sequence shown here is derived from an EMBL/GenBank/DDBJ whole genome shotgun (WGS) entry which is preliminary data.</text>
</comment>
<proteinExistence type="predicted"/>
<dbReference type="Proteomes" id="UP000756346">
    <property type="component" value="Unassembled WGS sequence"/>
</dbReference>
<sequence length="104" mass="11133">MAPCRRSTPPRHPCRPFPIAKLTCARLSLLASGLLPRHVLLPVCPGLFRLPGPVPPLRCHPTSVEILPAQISSALCPNCKVGLSLSGSVSCPYFGLWREGDGLI</sequence>
<keyword evidence="2" id="KW-1185">Reference proteome</keyword>
<name>A0A9P8Y535_9PEZI</name>
<protein>
    <submittedName>
        <fullName evidence="1">Uncharacterized protein</fullName>
    </submittedName>
</protein>
<evidence type="ECO:0000313" key="1">
    <source>
        <dbReference type="EMBL" id="KAH7029524.1"/>
    </source>
</evidence>
<organism evidence="1 2">
    <name type="scientific">Microdochium trichocladiopsis</name>
    <dbReference type="NCBI Taxonomy" id="1682393"/>
    <lineage>
        <taxon>Eukaryota</taxon>
        <taxon>Fungi</taxon>
        <taxon>Dikarya</taxon>
        <taxon>Ascomycota</taxon>
        <taxon>Pezizomycotina</taxon>
        <taxon>Sordariomycetes</taxon>
        <taxon>Xylariomycetidae</taxon>
        <taxon>Xylariales</taxon>
        <taxon>Microdochiaceae</taxon>
        <taxon>Microdochium</taxon>
    </lineage>
</organism>
<dbReference type="AlphaFoldDB" id="A0A9P8Y535"/>
<dbReference type="RefSeq" id="XP_046011812.1">
    <property type="nucleotide sequence ID" value="XM_046148250.1"/>
</dbReference>